<organism evidence="2 3">
    <name type="scientific">Syntrophomonas zehnderi OL-4</name>
    <dbReference type="NCBI Taxonomy" id="690567"/>
    <lineage>
        <taxon>Bacteria</taxon>
        <taxon>Bacillati</taxon>
        <taxon>Bacillota</taxon>
        <taxon>Clostridia</taxon>
        <taxon>Eubacteriales</taxon>
        <taxon>Syntrophomonadaceae</taxon>
        <taxon>Syntrophomonas</taxon>
    </lineage>
</organism>
<dbReference type="Proteomes" id="UP000045545">
    <property type="component" value="Unassembled WGS sequence"/>
</dbReference>
<dbReference type="EMBL" id="CGIH01000043">
    <property type="protein sequence ID" value="CFX99957.1"/>
    <property type="molecule type" value="Genomic_DNA"/>
</dbReference>
<evidence type="ECO:0000313" key="3">
    <source>
        <dbReference type="Proteomes" id="UP000045545"/>
    </source>
</evidence>
<keyword evidence="1" id="KW-0812">Transmembrane</keyword>
<accession>A0A0E4C9I7</accession>
<proteinExistence type="predicted"/>
<sequence length="293" mass="33112">MFDLNMIRINQILIAGFLLVGILFVTTIPASASNNLDSFPQKQVTFSKEPISNEAVLYDRAKNGETDLFFDQSFMKNLTFNEELAKEFYINNYVTTEKIKEIKELGQKGDSAKEESYVTTIFTDLSPKSTTSSGSTYLEQPSKDSSVSVTCTLRVYYSYRTDLVYSGNIPVNWYSAKLDRVQSKWTINDSQISIRNGFVRGTAYGKKVTSFDPHKEGALITHRGTASGEYSLISNPNPGTNYNYYPNWNDWINVYPDATHVGGQADITIHRNPTGSSWNFSYPLKVNYNNFPN</sequence>
<keyword evidence="1" id="KW-0472">Membrane</keyword>
<gene>
    <name evidence="2" type="ORF">2470</name>
</gene>
<protein>
    <submittedName>
        <fullName evidence="2">Uncharacterized</fullName>
    </submittedName>
</protein>
<evidence type="ECO:0000313" key="2">
    <source>
        <dbReference type="EMBL" id="CFX99957.1"/>
    </source>
</evidence>
<name>A0A0E4C9I7_9FIRM</name>
<evidence type="ECO:0000256" key="1">
    <source>
        <dbReference type="SAM" id="Phobius"/>
    </source>
</evidence>
<keyword evidence="1" id="KW-1133">Transmembrane helix</keyword>
<dbReference type="AlphaFoldDB" id="A0A0E4C9I7"/>
<feature type="transmembrane region" description="Helical" evidence="1">
    <location>
        <begin position="12"/>
        <end position="32"/>
    </location>
</feature>
<reference evidence="2 3" key="1">
    <citation type="submission" date="2015-03" db="EMBL/GenBank/DDBJ databases">
        <authorList>
            <person name="Murphy D."/>
        </authorList>
    </citation>
    <scope>NUCLEOTIDE SEQUENCE [LARGE SCALE GENOMIC DNA]</scope>
    <source>
        <strain evidence="2 3">OL-4</strain>
    </source>
</reference>
<keyword evidence="3" id="KW-1185">Reference proteome</keyword>